<dbReference type="RefSeq" id="WP_304375605.1">
    <property type="nucleotide sequence ID" value="NZ_JAUOZU010000006.1"/>
</dbReference>
<proteinExistence type="predicted"/>
<evidence type="ECO:0000313" key="2">
    <source>
        <dbReference type="EMBL" id="MDO6963691.1"/>
    </source>
</evidence>
<keyword evidence="3" id="KW-1185">Reference proteome</keyword>
<gene>
    <name evidence="2" type="ORF">Q4481_06960</name>
</gene>
<comment type="caution">
    <text evidence="2">The sequence shown here is derived from an EMBL/GenBank/DDBJ whole genome shotgun (WGS) entry which is preliminary data.</text>
</comment>
<keyword evidence="1" id="KW-0732">Signal</keyword>
<name>A0ABT8YJ14_9HYPH</name>
<feature type="chain" id="PRO_5047021153" description="DUF3887 domain-containing protein" evidence="1">
    <location>
        <begin position="23"/>
        <end position="147"/>
    </location>
</feature>
<reference evidence="2" key="2">
    <citation type="submission" date="2023-07" db="EMBL/GenBank/DDBJ databases">
        <authorList>
            <person name="Shen H."/>
        </authorList>
    </citation>
    <scope>NUCLEOTIDE SEQUENCE</scope>
    <source>
        <strain evidence="2">TNR-22</strain>
    </source>
</reference>
<organism evidence="2 3">
    <name type="scientific">Rhizobium alvei</name>
    <dbReference type="NCBI Taxonomy" id="1132659"/>
    <lineage>
        <taxon>Bacteria</taxon>
        <taxon>Pseudomonadati</taxon>
        <taxon>Pseudomonadota</taxon>
        <taxon>Alphaproteobacteria</taxon>
        <taxon>Hyphomicrobiales</taxon>
        <taxon>Rhizobiaceae</taxon>
        <taxon>Rhizobium/Agrobacterium group</taxon>
        <taxon>Rhizobium</taxon>
    </lineage>
</organism>
<dbReference type="EMBL" id="JAUOZU010000006">
    <property type="protein sequence ID" value="MDO6963691.1"/>
    <property type="molecule type" value="Genomic_DNA"/>
</dbReference>
<protein>
    <recommendedName>
        <fullName evidence="4">DUF3887 domain-containing protein</fullName>
    </recommendedName>
</protein>
<dbReference type="Proteomes" id="UP001174932">
    <property type="component" value="Unassembled WGS sequence"/>
</dbReference>
<feature type="signal peptide" evidence="1">
    <location>
        <begin position="1"/>
        <end position="22"/>
    </location>
</feature>
<accession>A0ABT8YJ14</accession>
<evidence type="ECO:0000313" key="3">
    <source>
        <dbReference type="Proteomes" id="UP001174932"/>
    </source>
</evidence>
<sequence>MNKIFYLISLLTSLQVSPAVSAVVDPSATSREISTFVAKAKPDAAVAAIESSLAPMPSVQYNLEQLRAALSSLTKSGPADVNDEISVKKYGQSIQIVTYYLYFPNQDVPENHFLFLRYTFMSDGSGWIMTSFDLKTSGKFPVPGWGD</sequence>
<evidence type="ECO:0000256" key="1">
    <source>
        <dbReference type="SAM" id="SignalP"/>
    </source>
</evidence>
<evidence type="ECO:0008006" key="4">
    <source>
        <dbReference type="Google" id="ProtNLM"/>
    </source>
</evidence>
<reference evidence="2" key="1">
    <citation type="journal article" date="2015" name="Int. J. Syst. Evol. Microbiol.">
        <title>Rhizobium alvei sp. nov., isolated from a freshwater river.</title>
        <authorList>
            <person name="Sheu S.Y."/>
            <person name="Huang H.W."/>
            <person name="Young C.C."/>
            <person name="Chen W.M."/>
        </authorList>
    </citation>
    <scope>NUCLEOTIDE SEQUENCE</scope>
    <source>
        <strain evidence="2">TNR-22</strain>
    </source>
</reference>